<dbReference type="Pfam" id="PF00126">
    <property type="entry name" value="HTH_1"/>
    <property type="match status" value="1"/>
</dbReference>
<keyword evidence="4" id="KW-0804">Transcription</keyword>
<keyword evidence="7" id="KW-1185">Reference proteome</keyword>
<evidence type="ECO:0000256" key="1">
    <source>
        <dbReference type="ARBA" id="ARBA00009437"/>
    </source>
</evidence>
<dbReference type="InterPro" id="IPR036390">
    <property type="entry name" value="WH_DNA-bd_sf"/>
</dbReference>
<dbReference type="EMBL" id="CP060028">
    <property type="protein sequence ID" value="QND80932.1"/>
    <property type="molecule type" value="Genomic_DNA"/>
</dbReference>
<gene>
    <name evidence="6" type="ORF">H4W19_03815</name>
</gene>
<organism evidence="6 7">
    <name type="scientific">Pseudoxanthomonas mexicana</name>
    <dbReference type="NCBI Taxonomy" id="128785"/>
    <lineage>
        <taxon>Bacteria</taxon>
        <taxon>Pseudomonadati</taxon>
        <taxon>Pseudomonadota</taxon>
        <taxon>Gammaproteobacteria</taxon>
        <taxon>Lysobacterales</taxon>
        <taxon>Lysobacteraceae</taxon>
        <taxon>Pseudoxanthomonas</taxon>
    </lineage>
</organism>
<keyword evidence="2" id="KW-0805">Transcription regulation</keyword>
<sequence length="97" mass="10801">MQLRDMEAFLAVCRSGSLVAAVGHYPLTVSALSKAIRRVEREVGVDLFDRRGSRLSLNHSGRKFAVRAEMIVALFREAKSLACEEQKRASRLAHESS</sequence>
<name>A0ABX6RCE0_PSEMX</name>
<evidence type="ECO:0000256" key="4">
    <source>
        <dbReference type="ARBA" id="ARBA00023163"/>
    </source>
</evidence>
<dbReference type="PANTHER" id="PTHR30126">
    <property type="entry name" value="HTH-TYPE TRANSCRIPTIONAL REGULATOR"/>
    <property type="match status" value="1"/>
</dbReference>
<evidence type="ECO:0000313" key="7">
    <source>
        <dbReference type="Proteomes" id="UP000515506"/>
    </source>
</evidence>
<dbReference type="SUPFAM" id="SSF46785">
    <property type="entry name" value="Winged helix' DNA-binding domain"/>
    <property type="match status" value="1"/>
</dbReference>
<evidence type="ECO:0000259" key="5">
    <source>
        <dbReference type="PROSITE" id="PS50931"/>
    </source>
</evidence>
<evidence type="ECO:0000313" key="6">
    <source>
        <dbReference type="EMBL" id="QND80932.1"/>
    </source>
</evidence>
<comment type="similarity">
    <text evidence="1">Belongs to the LysR transcriptional regulatory family.</text>
</comment>
<dbReference type="Gene3D" id="1.10.10.10">
    <property type="entry name" value="Winged helix-like DNA-binding domain superfamily/Winged helix DNA-binding domain"/>
    <property type="match status" value="1"/>
</dbReference>
<dbReference type="Proteomes" id="UP000515506">
    <property type="component" value="Chromosome"/>
</dbReference>
<keyword evidence="3" id="KW-0238">DNA-binding</keyword>
<evidence type="ECO:0000256" key="2">
    <source>
        <dbReference type="ARBA" id="ARBA00023015"/>
    </source>
</evidence>
<protein>
    <submittedName>
        <fullName evidence="6">LysR family transcriptional regulator</fullName>
    </submittedName>
</protein>
<dbReference type="InterPro" id="IPR036388">
    <property type="entry name" value="WH-like_DNA-bd_sf"/>
</dbReference>
<evidence type="ECO:0000256" key="3">
    <source>
        <dbReference type="ARBA" id="ARBA00023125"/>
    </source>
</evidence>
<dbReference type="PROSITE" id="PS50931">
    <property type="entry name" value="HTH_LYSR"/>
    <property type="match status" value="1"/>
</dbReference>
<dbReference type="InterPro" id="IPR000847">
    <property type="entry name" value="LysR_HTH_N"/>
</dbReference>
<accession>A0ABX6RCE0</accession>
<feature type="domain" description="HTH lysR-type" evidence="5">
    <location>
        <begin position="1"/>
        <end position="58"/>
    </location>
</feature>
<reference evidence="6 7" key="1">
    <citation type="submission" date="2020-08" db="EMBL/GenBank/DDBJ databases">
        <title>Streptomycin resistant and MDR strain, P. mexicana.</title>
        <authorList>
            <person name="Ganesh-kumar S."/>
            <person name="Zhe T."/>
            <person name="Yu Z."/>
            <person name="Min Y."/>
        </authorList>
    </citation>
    <scope>NUCLEOTIDE SEQUENCE [LARGE SCALE GENOMIC DNA]</scope>
    <source>
        <strain evidence="6 7">GTZY</strain>
    </source>
</reference>
<dbReference type="PANTHER" id="PTHR30126:SF40">
    <property type="entry name" value="HTH-TYPE TRANSCRIPTIONAL REGULATOR GLTR"/>
    <property type="match status" value="1"/>
</dbReference>
<proteinExistence type="inferred from homology"/>